<dbReference type="RefSeq" id="WP_164365629.1">
    <property type="nucleotide sequence ID" value="NZ_CP066776.1"/>
</dbReference>
<evidence type="ECO:0000259" key="2">
    <source>
        <dbReference type="Pfam" id="PF01337"/>
    </source>
</evidence>
<gene>
    <name evidence="3" type="ORF">G3M56_011080</name>
</gene>
<dbReference type="AlphaFoldDB" id="A0A6B3LE87"/>
<evidence type="ECO:0000313" key="3">
    <source>
        <dbReference type="EMBL" id="QQL44424.1"/>
    </source>
</evidence>
<dbReference type="SUPFAM" id="SSF52038">
    <property type="entry name" value="Barstar-related"/>
    <property type="match status" value="1"/>
</dbReference>
<evidence type="ECO:0000256" key="1">
    <source>
        <dbReference type="ARBA" id="ARBA00006845"/>
    </source>
</evidence>
<feature type="domain" description="Barstar (barnase inhibitor)" evidence="2">
    <location>
        <begin position="6"/>
        <end position="86"/>
    </location>
</feature>
<organism evidence="3 4">
    <name type="scientific">Sulfuriroseicoccus oceanibius</name>
    <dbReference type="NCBI Taxonomy" id="2707525"/>
    <lineage>
        <taxon>Bacteria</taxon>
        <taxon>Pseudomonadati</taxon>
        <taxon>Verrucomicrobiota</taxon>
        <taxon>Verrucomicrobiia</taxon>
        <taxon>Verrucomicrobiales</taxon>
        <taxon>Verrucomicrobiaceae</taxon>
        <taxon>Sulfuriroseicoccus</taxon>
    </lineage>
</organism>
<dbReference type="EMBL" id="CP066776">
    <property type="protein sequence ID" value="QQL44424.1"/>
    <property type="molecule type" value="Genomic_DNA"/>
</dbReference>
<evidence type="ECO:0000313" key="4">
    <source>
        <dbReference type="Proteomes" id="UP000475117"/>
    </source>
</evidence>
<name>A0A6B3LE87_9BACT</name>
<dbReference type="Proteomes" id="UP000475117">
    <property type="component" value="Chromosome"/>
</dbReference>
<proteinExistence type="inferred from homology"/>
<reference evidence="3 4" key="1">
    <citation type="submission" date="2020-12" db="EMBL/GenBank/DDBJ databases">
        <title>Sulforoseuscoccus oceanibium gen. nov., sp. nov., a representative of the phylum Verrucomicrobia with special cytoplasmic membrane, and proposal of Sulforoseuscoccusaceae fam. nov.</title>
        <authorList>
            <person name="Xi F."/>
        </authorList>
    </citation>
    <scope>NUCLEOTIDE SEQUENCE [LARGE SCALE GENOMIC DNA]</scope>
    <source>
        <strain evidence="3 4">T37</strain>
    </source>
</reference>
<keyword evidence="4" id="KW-1185">Reference proteome</keyword>
<dbReference type="KEGG" id="soa:G3M56_011080"/>
<sequence length="193" mass="22120">MPVSRAVKIQLEGVSSKEELHERLAHALAFPDYYGRNWDAFWDCITELAFDDVSEVTLTDWDGFPASLTDDAAKLLRCLNEWTHEMPGDARPSLFIETGGRRVELPDTISTPSFTTLVTKDILFSDDFLRRGVIALRDDQNYEVRIERWEYHDDPISYPSRYGYWSEIGKPSLTDSLELGRQLSIDHGCKNKG</sequence>
<comment type="similarity">
    <text evidence="1">Belongs to the barstar family.</text>
</comment>
<dbReference type="InterPro" id="IPR000468">
    <property type="entry name" value="Barstar"/>
</dbReference>
<protein>
    <submittedName>
        <fullName evidence="3">Barstar family protein</fullName>
    </submittedName>
</protein>
<dbReference type="Gene3D" id="3.30.370.10">
    <property type="entry name" value="Barstar-like"/>
    <property type="match status" value="1"/>
</dbReference>
<dbReference type="Pfam" id="PF01337">
    <property type="entry name" value="Barstar"/>
    <property type="match status" value="1"/>
</dbReference>
<dbReference type="InterPro" id="IPR035905">
    <property type="entry name" value="Barstar-like_sf"/>
</dbReference>
<accession>A0A6B3LE87</accession>